<evidence type="ECO:0000313" key="7">
    <source>
        <dbReference type="EMBL" id="RUT03457.1"/>
    </source>
</evidence>
<keyword evidence="3" id="KW-0378">Hydrolase</keyword>
<dbReference type="OrthoDB" id="444532at2"/>
<comment type="caution">
    <text evidence="7">The sequence shown here is derived from an EMBL/GenBank/DDBJ whole genome shotgun (WGS) entry which is preliminary data.</text>
</comment>
<dbReference type="Proteomes" id="UP000271624">
    <property type="component" value="Unassembled WGS sequence"/>
</dbReference>
<name>A0A3S1AKZ8_9CYAN</name>
<gene>
    <name evidence="7" type="ORF">DSM106972_050960</name>
</gene>
<keyword evidence="2" id="KW-0547">Nucleotide-binding</keyword>
<dbReference type="GO" id="GO:0008053">
    <property type="term" value="P:mitochondrial fusion"/>
    <property type="evidence" value="ECO:0007669"/>
    <property type="project" value="TreeGrafter"/>
</dbReference>
<dbReference type="PANTHER" id="PTHR10465:SF0">
    <property type="entry name" value="SARCALUMENIN"/>
    <property type="match status" value="1"/>
</dbReference>
<reference evidence="7" key="1">
    <citation type="submission" date="2018-12" db="EMBL/GenBank/DDBJ databases">
        <authorList>
            <person name="Will S."/>
            <person name="Neumann-Schaal M."/>
            <person name="Henke P."/>
        </authorList>
    </citation>
    <scope>NUCLEOTIDE SEQUENCE</scope>
    <source>
        <strain evidence="7">PCC 7102</strain>
    </source>
</reference>
<evidence type="ECO:0000256" key="5">
    <source>
        <dbReference type="ARBA" id="ARBA00023136"/>
    </source>
</evidence>
<comment type="subcellular location">
    <subcellularLocation>
        <location evidence="1">Membrane</location>
    </subcellularLocation>
</comment>
<dbReference type="InterPro" id="IPR027094">
    <property type="entry name" value="Mitofusin_fam"/>
</dbReference>
<evidence type="ECO:0000313" key="8">
    <source>
        <dbReference type="Proteomes" id="UP000271624"/>
    </source>
</evidence>
<keyword evidence="8" id="KW-1185">Reference proteome</keyword>
<evidence type="ECO:0000256" key="2">
    <source>
        <dbReference type="ARBA" id="ARBA00022741"/>
    </source>
</evidence>
<dbReference type="InterPro" id="IPR045063">
    <property type="entry name" value="Dynamin_N"/>
</dbReference>
<dbReference type="GO" id="GO:0016020">
    <property type="term" value="C:membrane"/>
    <property type="evidence" value="ECO:0007669"/>
    <property type="project" value="UniProtKB-SubCell"/>
</dbReference>
<dbReference type="GO" id="GO:0005525">
    <property type="term" value="F:GTP binding"/>
    <property type="evidence" value="ECO:0007669"/>
    <property type="project" value="UniProtKB-KW"/>
</dbReference>
<reference evidence="7" key="2">
    <citation type="journal article" date="2019" name="Genome Biol. Evol.">
        <title>Day and night: Metabolic profiles and evolutionary relationships of six axenic non-marine cyanobacteria.</title>
        <authorList>
            <person name="Will S.E."/>
            <person name="Henke P."/>
            <person name="Boedeker C."/>
            <person name="Huang S."/>
            <person name="Brinkmann H."/>
            <person name="Rohde M."/>
            <person name="Jarek M."/>
            <person name="Friedl T."/>
            <person name="Seufert S."/>
            <person name="Schumacher M."/>
            <person name="Overmann J."/>
            <person name="Neumann-Schaal M."/>
            <person name="Petersen J."/>
        </authorList>
    </citation>
    <scope>NUCLEOTIDE SEQUENCE [LARGE SCALE GENOMIC DNA]</scope>
    <source>
        <strain evidence="7">PCC 7102</strain>
    </source>
</reference>
<dbReference type="GO" id="GO:0003924">
    <property type="term" value="F:GTPase activity"/>
    <property type="evidence" value="ECO:0007669"/>
    <property type="project" value="InterPro"/>
</dbReference>
<dbReference type="SUPFAM" id="SSF52540">
    <property type="entry name" value="P-loop containing nucleoside triphosphate hydrolases"/>
    <property type="match status" value="1"/>
</dbReference>
<keyword evidence="4" id="KW-0342">GTP-binding</keyword>
<organism evidence="7 8">
    <name type="scientific">Dulcicalothrix desertica PCC 7102</name>
    <dbReference type="NCBI Taxonomy" id="232991"/>
    <lineage>
        <taxon>Bacteria</taxon>
        <taxon>Bacillati</taxon>
        <taxon>Cyanobacteriota</taxon>
        <taxon>Cyanophyceae</taxon>
        <taxon>Nostocales</taxon>
        <taxon>Calotrichaceae</taxon>
        <taxon>Dulcicalothrix</taxon>
    </lineage>
</organism>
<protein>
    <recommendedName>
        <fullName evidence="6">Dynamin N-terminal domain-containing protein</fullName>
    </recommendedName>
</protein>
<evidence type="ECO:0000256" key="1">
    <source>
        <dbReference type="ARBA" id="ARBA00004370"/>
    </source>
</evidence>
<evidence type="ECO:0000256" key="4">
    <source>
        <dbReference type="ARBA" id="ARBA00023134"/>
    </source>
</evidence>
<feature type="domain" description="Dynamin N-terminal" evidence="6">
    <location>
        <begin position="64"/>
        <end position="220"/>
    </location>
</feature>
<dbReference type="PANTHER" id="PTHR10465">
    <property type="entry name" value="TRANSMEMBRANE GTPASE FZO1"/>
    <property type="match status" value="1"/>
</dbReference>
<dbReference type="PRINTS" id="PR00195">
    <property type="entry name" value="DYNAMIN"/>
</dbReference>
<keyword evidence="5" id="KW-0472">Membrane</keyword>
<dbReference type="Pfam" id="PF00350">
    <property type="entry name" value="Dynamin_N"/>
    <property type="match status" value="1"/>
</dbReference>
<accession>A0A3S1AKZ8</accession>
<dbReference type="AlphaFoldDB" id="A0A3S1AKZ8"/>
<dbReference type="InterPro" id="IPR022812">
    <property type="entry name" value="Dynamin"/>
</dbReference>
<dbReference type="EMBL" id="RSCL01000013">
    <property type="protein sequence ID" value="RUT03457.1"/>
    <property type="molecule type" value="Genomic_DNA"/>
</dbReference>
<evidence type="ECO:0000256" key="3">
    <source>
        <dbReference type="ARBA" id="ARBA00022801"/>
    </source>
</evidence>
<proteinExistence type="predicted"/>
<sequence>MTTDIETILRDARNQLNELGEAVKNLATTYPDVFDDTGLGEKLESFRLCHQETVDRLQAPSLSIAMIGTTSSGKSTIVNALIGRKIAPIEAGEMSGGVLTLRHAHERKLIIEETEGSAWETGVWSDLGDEALYEKIRDGVMRPYHDTREKRDCMAPRVTAYIPLLPVSDENLLGLPQGVGVELIDLPGLKSIQDRDNIKVIQEKVHKAFSVVALDYLQVDDKHRKRLLEELKKVVE</sequence>
<dbReference type="InterPro" id="IPR027417">
    <property type="entry name" value="P-loop_NTPase"/>
</dbReference>
<dbReference type="Gene3D" id="3.40.50.300">
    <property type="entry name" value="P-loop containing nucleotide triphosphate hydrolases"/>
    <property type="match status" value="1"/>
</dbReference>
<evidence type="ECO:0000259" key="6">
    <source>
        <dbReference type="Pfam" id="PF00350"/>
    </source>
</evidence>
<dbReference type="RefSeq" id="WP_127083422.1">
    <property type="nucleotide sequence ID" value="NZ_RSCL01000013.1"/>
</dbReference>